<accession>A0A9P0HBL9</accession>
<gene>
    <name evidence="1" type="ORF">NEZAVI_LOCUS8384</name>
</gene>
<dbReference type="EMBL" id="OV725080">
    <property type="protein sequence ID" value="CAH1398796.1"/>
    <property type="molecule type" value="Genomic_DNA"/>
</dbReference>
<dbReference type="Proteomes" id="UP001152798">
    <property type="component" value="Chromosome 4"/>
</dbReference>
<reference evidence="1" key="1">
    <citation type="submission" date="2022-01" db="EMBL/GenBank/DDBJ databases">
        <authorList>
            <person name="King R."/>
        </authorList>
    </citation>
    <scope>NUCLEOTIDE SEQUENCE</scope>
</reference>
<name>A0A9P0HBL9_NEZVI</name>
<proteinExistence type="predicted"/>
<sequence>MTTPVEQELNAPHQDIVNLFQSDFLLCPFQSTETSGLAPDDGIVGGPRTPQQIAAQKRLQQTQAQVDEV</sequence>
<keyword evidence="2" id="KW-1185">Reference proteome</keyword>
<dbReference type="AlphaFoldDB" id="A0A9P0HBL9"/>
<protein>
    <submittedName>
        <fullName evidence="1">Uncharacterized protein</fullName>
    </submittedName>
</protein>
<dbReference type="OrthoDB" id="10042941at2759"/>
<organism evidence="1 2">
    <name type="scientific">Nezara viridula</name>
    <name type="common">Southern green stink bug</name>
    <name type="synonym">Cimex viridulus</name>
    <dbReference type="NCBI Taxonomy" id="85310"/>
    <lineage>
        <taxon>Eukaryota</taxon>
        <taxon>Metazoa</taxon>
        <taxon>Ecdysozoa</taxon>
        <taxon>Arthropoda</taxon>
        <taxon>Hexapoda</taxon>
        <taxon>Insecta</taxon>
        <taxon>Pterygota</taxon>
        <taxon>Neoptera</taxon>
        <taxon>Paraneoptera</taxon>
        <taxon>Hemiptera</taxon>
        <taxon>Heteroptera</taxon>
        <taxon>Panheteroptera</taxon>
        <taxon>Pentatomomorpha</taxon>
        <taxon>Pentatomoidea</taxon>
        <taxon>Pentatomidae</taxon>
        <taxon>Pentatominae</taxon>
        <taxon>Nezara</taxon>
    </lineage>
</organism>
<evidence type="ECO:0000313" key="1">
    <source>
        <dbReference type="EMBL" id="CAH1398796.1"/>
    </source>
</evidence>
<evidence type="ECO:0000313" key="2">
    <source>
        <dbReference type="Proteomes" id="UP001152798"/>
    </source>
</evidence>